<evidence type="ECO:0000259" key="2">
    <source>
        <dbReference type="Pfam" id="PF10502"/>
    </source>
</evidence>
<keyword evidence="3" id="KW-0614">Plasmid</keyword>
<dbReference type="EMBL" id="FR687361">
    <property type="protein sequence ID" value="CBW77302.1"/>
    <property type="molecule type" value="Genomic_DNA"/>
</dbReference>
<dbReference type="HOGENOM" id="CLU_104604_2_0_4"/>
<geneLocation type="plasmid" evidence="3 4">
    <name>pBRH02</name>
</geneLocation>
<dbReference type="EC" id="3.4.21.89" evidence="3"/>
<keyword evidence="3" id="KW-0378">Hydrolase</keyword>
<dbReference type="AlphaFoldDB" id="E5AW00"/>
<reference evidence="3 4" key="2">
    <citation type="journal article" date="2011" name="J. Bacteriol.">
        <title>Complete genome sequence of Burkholderia rhizoxinica, an endosymbiont of Rhizopus microsporus.</title>
        <authorList>
            <person name="Lackner G."/>
            <person name="Moebius N."/>
            <person name="Partida-Martinez L."/>
            <person name="Hertweck C."/>
        </authorList>
    </citation>
    <scope>NUCLEOTIDE SEQUENCE [LARGE SCALE GENOMIC DNA]</scope>
    <source>
        <strain evidence="4">DSM 19002 / CIP 109453 / HKI 454</strain>
        <plasmid evidence="3 4">pBRH02</plasmid>
    </source>
</reference>
<accession>E5AW00</accession>
<dbReference type="GO" id="GO:0006465">
    <property type="term" value="P:signal peptide processing"/>
    <property type="evidence" value="ECO:0007669"/>
    <property type="project" value="InterPro"/>
</dbReference>
<dbReference type="SUPFAM" id="SSF51306">
    <property type="entry name" value="LexA/Signal peptidase"/>
    <property type="match status" value="1"/>
</dbReference>
<keyword evidence="1" id="KW-1133">Transmembrane helix</keyword>
<evidence type="ECO:0000313" key="3">
    <source>
        <dbReference type="EMBL" id="CBW77302.1"/>
    </source>
</evidence>
<evidence type="ECO:0000313" key="4">
    <source>
        <dbReference type="Proteomes" id="UP000007437"/>
    </source>
</evidence>
<dbReference type="GO" id="GO:0004252">
    <property type="term" value="F:serine-type endopeptidase activity"/>
    <property type="evidence" value="ECO:0007669"/>
    <property type="project" value="InterPro"/>
</dbReference>
<name>E5AW00_MYCRK</name>
<dbReference type="GO" id="GO:0009003">
    <property type="term" value="F:signal peptidase activity"/>
    <property type="evidence" value="ECO:0007669"/>
    <property type="project" value="UniProtKB-EC"/>
</dbReference>
<dbReference type="Proteomes" id="UP000007437">
    <property type="component" value="Plasmid pBRH02"/>
</dbReference>
<dbReference type="InterPro" id="IPR036286">
    <property type="entry name" value="LexA/Signal_pep-like_sf"/>
</dbReference>
<organism evidence="3 4">
    <name type="scientific">Mycetohabitans rhizoxinica (strain DSM 19002 / CIP 109453 / HKI 454)</name>
    <name type="common">Paraburkholderia rhizoxinica</name>
    <dbReference type="NCBI Taxonomy" id="882378"/>
    <lineage>
        <taxon>Bacteria</taxon>
        <taxon>Pseudomonadati</taxon>
        <taxon>Pseudomonadota</taxon>
        <taxon>Betaproteobacteria</taxon>
        <taxon>Burkholderiales</taxon>
        <taxon>Burkholderiaceae</taxon>
        <taxon>Mycetohabitans</taxon>
    </lineage>
</organism>
<gene>
    <name evidence="3" type="ordered locus">RBRH_04294</name>
</gene>
<protein>
    <submittedName>
        <fullName evidence="3">Signal peptidase I</fullName>
        <ecNumber evidence="3">3.4.21.89</ecNumber>
    </submittedName>
</protein>
<feature type="transmembrane region" description="Helical" evidence="1">
    <location>
        <begin position="35"/>
        <end position="58"/>
    </location>
</feature>
<keyword evidence="1" id="KW-0812">Transmembrane</keyword>
<proteinExistence type="predicted"/>
<dbReference type="Gene3D" id="2.10.109.10">
    <property type="entry name" value="Umud Fragment, subunit A"/>
    <property type="match status" value="1"/>
</dbReference>
<reference key="1">
    <citation type="submission" date="2010-09" db="EMBL/GenBank/DDBJ databases">
        <title>Complete genome sequence of Burkholderia rhizoxinica, the endosymbiont of the phytopathogenic fungus Rhizopus microsporus.</title>
        <authorList>
            <person name="Lackner G."/>
            <person name="Moebius N."/>
            <person name="Partida-Martinez L.P."/>
            <person name="Hertweck C."/>
        </authorList>
    </citation>
    <scope>NUCLEOTIDE SEQUENCE</scope>
    <source>
        <strain>HKI 454</strain>
    </source>
</reference>
<dbReference type="InterPro" id="IPR019533">
    <property type="entry name" value="Peptidase_S26"/>
</dbReference>
<sequence length="187" mass="20185">MQLCHCQQGRAARWHSHRLYGPCACKDHAMNTKCLYLSLCAGIFGMSLLAVAAMPWLVFTINLTKSLPGTFYVIHKGGSLSKGDLIAYRWHGGATYPAGTTFIKRVAGVPGDTVKRDGTAFFVNDQYIGVAQPFSKAGVPLAPAKGGPIQPGEYFVATPNPDSLDSRYALTGNVKQVDVIGRAYEVF</sequence>
<feature type="domain" description="Peptidase S26" evidence="2">
    <location>
        <begin position="38"/>
        <end position="184"/>
    </location>
</feature>
<dbReference type="Pfam" id="PF10502">
    <property type="entry name" value="Peptidase_S26"/>
    <property type="match status" value="1"/>
</dbReference>
<evidence type="ECO:0000256" key="1">
    <source>
        <dbReference type="SAM" id="Phobius"/>
    </source>
</evidence>
<keyword evidence="1" id="KW-0472">Membrane</keyword>
<dbReference type="KEGG" id="brh:RBRH_04294"/>